<keyword evidence="3" id="KW-0408">Iron</keyword>
<keyword evidence="2" id="KW-0479">Metal-binding</keyword>
<dbReference type="Pfam" id="PF00355">
    <property type="entry name" value="Rieske"/>
    <property type="match status" value="1"/>
</dbReference>
<dbReference type="InterPro" id="IPR017941">
    <property type="entry name" value="Rieske_2Fe-2S"/>
</dbReference>
<evidence type="ECO:0000313" key="6">
    <source>
        <dbReference type="EMBL" id="MYD90492.1"/>
    </source>
</evidence>
<evidence type="ECO:0000256" key="1">
    <source>
        <dbReference type="ARBA" id="ARBA00022714"/>
    </source>
</evidence>
<dbReference type="AlphaFoldDB" id="A0A6B1DUW6"/>
<feature type="domain" description="Rieske" evidence="5">
    <location>
        <begin position="1"/>
        <end position="107"/>
    </location>
</feature>
<dbReference type="GO" id="GO:0016705">
    <property type="term" value="F:oxidoreductase activity, acting on paired donors, with incorporation or reduction of molecular oxygen"/>
    <property type="evidence" value="ECO:0007669"/>
    <property type="project" value="UniProtKB-ARBA"/>
</dbReference>
<dbReference type="InterPro" id="IPR036922">
    <property type="entry name" value="Rieske_2Fe-2S_sf"/>
</dbReference>
<evidence type="ECO:0000256" key="2">
    <source>
        <dbReference type="ARBA" id="ARBA00022723"/>
    </source>
</evidence>
<protein>
    <submittedName>
        <fullName evidence="6">Rieske (2Fe-2S) protein</fullName>
    </submittedName>
</protein>
<comment type="caution">
    <text evidence="6">The sequence shown here is derived from an EMBL/GenBank/DDBJ whole genome shotgun (WGS) entry which is preliminary data.</text>
</comment>
<dbReference type="PANTHER" id="PTHR21496">
    <property type="entry name" value="FERREDOXIN-RELATED"/>
    <property type="match status" value="1"/>
</dbReference>
<dbReference type="PROSITE" id="PS51296">
    <property type="entry name" value="RIESKE"/>
    <property type="match status" value="1"/>
</dbReference>
<name>A0A6B1DUW6_9CHLR</name>
<proteinExistence type="predicted"/>
<dbReference type="Gene3D" id="2.102.10.10">
    <property type="entry name" value="Rieske [2Fe-2S] iron-sulphur domain"/>
    <property type="match status" value="1"/>
</dbReference>
<dbReference type="EMBL" id="VXPY01000063">
    <property type="protein sequence ID" value="MYD90492.1"/>
    <property type="molecule type" value="Genomic_DNA"/>
</dbReference>
<dbReference type="PANTHER" id="PTHR21496:SF23">
    <property type="entry name" value="3-PHENYLPROPIONATE_CINNAMIC ACID DIOXYGENASE FERREDOXIN SUBUNIT"/>
    <property type="match status" value="1"/>
</dbReference>
<evidence type="ECO:0000256" key="4">
    <source>
        <dbReference type="ARBA" id="ARBA00023014"/>
    </source>
</evidence>
<keyword evidence="1" id="KW-0001">2Fe-2S</keyword>
<dbReference type="SUPFAM" id="SSF50022">
    <property type="entry name" value="ISP domain"/>
    <property type="match status" value="1"/>
</dbReference>
<keyword evidence="4" id="KW-0411">Iron-sulfur</keyword>
<evidence type="ECO:0000256" key="3">
    <source>
        <dbReference type="ARBA" id="ARBA00023004"/>
    </source>
</evidence>
<accession>A0A6B1DUW6</accession>
<gene>
    <name evidence="6" type="ORF">F4Y08_09190</name>
</gene>
<dbReference type="GO" id="GO:0051537">
    <property type="term" value="F:2 iron, 2 sulfur cluster binding"/>
    <property type="evidence" value="ECO:0007669"/>
    <property type="project" value="UniProtKB-KW"/>
</dbReference>
<dbReference type="GO" id="GO:0046872">
    <property type="term" value="F:metal ion binding"/>
    <property type="evidence" value="ECO:0007669"/>
    <property type="project" value="UniProtKB-KW"/>
</dbReference>
<evidence type="ECO:0000259" key="5">
    <source>
        <dbReference type="PROSITE" id="PS51296"/>
    </source>
</evidence>
<dbReference type="GO" id="GO:0004497">
    <property type="term" value="F:monooxygenase activity"/>
    <property type="evidence" value="ECO:0007669"/>
    <property type="project" value="UniProtKB-ARBA"/>
</dbReference>
<sequence>MGVPDDIPPGGRRIVQVAGREIGIFHLDGKFLALLNVCPHRGAPLCTGRMRPSVEMGEPEFVYSETNEVLKCPWHQWEFDIRTGKALHGDSAVRTYRVVVEGGELVVYI</sequence>
<reference evidence="6" key="1">
    <citation type="submission" date="2019-09" db="EMBL/GenBank/DDBJ databases">
        <title>Characterisation of the sponge microbiome using genome-centric metagenomics.</title>
        <authorList>
            <person name="Engelberts J.P."/>
            <person name="Robbins S.J."/>
            <person name="De Goeij J.M."/>
            <person name="Aranda M."/>
            <person name="Bell S.C."/>
            <person name="Webster N.S."/>
        </authorList>
    </citation>
    <scope>NUCLEOTIDE SEQUENCE</scope>
    <source>
        <strain evidence="6">SB0662_bin_9</strain>
    </source>
</reference>
<organism evidence="6">
    <name type="scientific">Caldilineaceae bacterium SB0662_bin_9</name>
    <dbReference type="NCBI Taxonomy" id="2605258"/>
    <lineage>
        <taxon>Bacteria</taxon>
        <taxon>Bacillati</taxon>
        <taxon>Chloroflexota</taxon>
        <taxon>Caldilineae</taxon>
        <taxon>Caldilineales</taxon>
        <taxon>Caldilineaceae</taxon>
    </lineage>
</organism>